<organism evidence="1 2">
    <name type="scientific">Papaver somniferum</name>
    <name type="common">Opium poppy</name>
    <dbReference type="NCBI Taxonomy" id="3469"/>
    <lineage>
        <taxon>Eukaryota</taxon>
        <taxon>Viridiplantae</taxon>
        <taxon>Streptophyta</taxon>
        <taxon>Embryophyta</taxon>
        <taxon>Tracheophyta</taxon>
        <taxon>Spermatophyta</taxon>
        <taxon>Magnoliopsida</taxon>
        <taxon>Ranunculales</taxon>
        <taxon>Papaveraceae</taxon>
        <taxon>Papaveroideae</taxon>
        <taxon>Papaver</taxon>
    </lineage>
</organism>
<evidence type="ECO:0000313" key="2">
    <source>
        <dbReference type="Proteomes" id="UP000316621"/>
    </source>
</evidence>
<name>A0A4Y7K902_PAPSO</name>
<proteinExistence type="predicted"/>
<reference evidence="1 2" key="1">
    <citation type="journal article" date="2018" name="Science">
        <title>The opium poppy genome and morphinan production.</title>
        <authorList>
            <person name="Guo L."/>
            <person name="Winzer T."/>
            <person name="Yang X."/>
            <person name="Li Y."/>
            <person name="Ning Z."/>
            <person name="He Z."/>
            <person name="Teodor R."/>
            <person name="Lu Y."/>
            <person name="Bowser T.A."/>
            <person name="Graham I.A."/>
            <person name="Ye K."/>
        </authorList>
    </citation>
    <scope>NUCLEOTIDE SEQUENCE [LARGE SCALE GENOMIC DNA]</scope>
    <source>
        <strain evidence="2">cv. HN1</strain>
        <tissue evidence="1">Leaves</tissue>
    </source>
</reference>
<protein>
    <submittedName>
        <fullName evidence="1">Uncharacterized protein</fullName>
    </submittedName>
</protein>
<dbReference type="Gramene" id="RZC69286">
    <property type="protein sequence ID" value="RZC69286"/>
    <property type="gene ID" value="C5167_032377"/>
</dbReference>
<accession>A0A4Y7K902</accession>
<dbReference type="AlphaFoldDB" id="A0A4Y7K902"/>
<gene>
    <name evidence="1" type="ORF">C5167_032377</name>
</gene>
<evidence type="ECO:0000313" key="1">
    <source>
        <dbReference type="EMBL" id="RZC69286.1"/>
    </source>
</evidence>
<sequence length="105" mass="12575">MVNQNGGKNLRFLPKRINNQNLLIDPSDYCSNTVFEDATPELVRHFFWDEDFRSNQDAILCSYILRRKRNFFFLYNDREYIIDEYGKQEDHIGVAKSLQFDVIKC</sequence>
<dbReference type="STRING" id="3469.A0A4Y7K902"/>
<dbReference type="Proteomes" id="UP000316621">
    <property type="component" value="Chromosome 7"/>
</dbReference>
<keyword evidence="2" id="KW-1185">Reference proteome</keyword>
<dbReference type="EMBL" id="CM010721">
    <property type="protein sequence ID" value="RZC69286.1"/>
    <property type="molecule type" value="Genomic_DNA"/>
</dbReference>